<dbReference type="RefSeq" id="WP_076285084.1">
    <property type="nucleotide sequence ID" value="NZ_MPTD01000001.1"/>
</dbReference>
<reference evidence="5 7" key="1">
    <citation type="submission" date="2016-11" db="EMBL/GenBank/DDBJ databases">
        <title>Paenibacillus species isolates.</title>
        <authorList>
            <person name="Beno S.M."/>
        </authorList>
    </citation>
    <scope>NUCLEOTIDE SEQUENCE [LARGE SCALE GENOMIC DNA]</scope>
    <source>
        <strain evidence="5 7">FSL H7-0443</strain>
        <strain evidence="4 6">FSL R5-0923</strain>
    </source>
</reference>
<keyword evidence="2" id="KW-0812">Transmembrane</keyword>
<dbReference type="PANTHER" id="PTHR42709:SF9">
    <property type="entry name" value="ALKALINE PHOSPHATASE LIKE PROTEIN"/>
    <property type="match status" value="1"/>
</dbReference>
<keyword evidence="2" id="KW-1133">Transmembrane helix</keyword>
<feature type="transmembrane region" description="Helical" evidence="2">
    <location>
        <begin position="50"/>
        <end position="71"/>
    </location>
</feature>
<keyword evidence="2" id="KW-0472">Membrane</keyword>
<dbReference type="InterPro" id="IPR032816">
    <property type="entry name" value="VTT_dom"/>
</dbReference>
<proteinExistence type="inferred from homology"/>
<feature type="domain" description="VTT" evidence="3">
    <location>
        <begin position="29"/>
        <end position="155"/>
    </location>
</feature>
<accession>A0A1R0ZGE7</accession>
<evidence type="ECO:0000313" key="4">
    <source>
        <dbReference type="EMBL" id="OMD56097.1"/>
    </source>
</evidence>
<evidence type="ECO:0000259" key="3">
    <source>
        <dbReference type="Pfam" id="PF09335"/>
    </source>
</evidence>
<protein>
    <recommendedName>
        <fullName evidence="3">VTT domain-containing protein</fullName>
    </recommendedName>
</protein>
<name>A0A1R0ZGE7_9BACL</name>
<comment type="similarity">
    <text evidence="1">Belongs to the DedA family.</text>
</comment>
<evidence type="ECO:0000256" key="2">
    <source>
        <dbReference type="SAM" id="Phobius"/>
    </source>
</evidence>
<dbReference type="Pfam" id="PF09335">
    <property type="entry name" value="VTT_dom"/>
    <property type="match status" value="1"/>
</dbReference>
<dbReference type="AlphaFoldDB" id="A0A1R0ZGE7"/>
<dbReference type="OrthoDB" id="9782291at2"/>
<dbReference type="GO" id="GO:0005886">
    <property type="term" value="C:plasma membrane"/>
    <property type="evidence" value="ECO:0007669"/>
    <property type="project" value="TreeGrafter"/>
</dbReference>
<dbReference type="InterPro" id="IPR051311">
    <property type="entry name" value="DedA_domain"/>
</dbReference>
<feature type="transmembrane region" description="Helical" evidence="2">
    <location>
        <begin position="12"/>
        <end position="30"/>
    </location>
</feature>
<dbReference type="PANTHER" id="PTHR42709">
    <property type="entry name" value="ALKALINE PHOSPHATASE LIKE PROTEIN"/>
    <property type="match status" value="1"/>
</dbReference>
<comment type="caution">
    <text evidence="5">The sequence shown here is derived from an EMBL/GenBank/DDBJ whole genome shotgun (WGS) entry which is preliminary data.</text>
</comment>
<evidence type="ECO:0000313" key="6">
    <source>
        <dbReference type="Proteomes" id="UP000187313"/>
    </source>
</evidence>
<sequence>MALLQDIIIEHGYISIFFCLALGIIGLPVPDEILMTTVGYFSSLGLLYFPLSYSVSVFGAMTGMLCSYAFGRKFGKPLLWKYGKWIRLTTKRLEKTESWFEHYGPWAICIGYYIPGFRHLTCYLAGMSAMSLRKYLLYSVVGALFWCALFISIGYFLGASVNFSDVHASVLRCSSDDIILKEGSHHF</sequence>
<dbReference type="EMBL" id="MPTW01000007">
    <property type="protein sequence ID" value="OME69486.1"/>
    <property type="molecule type" value="Genomic_DNA"/>
</dbReference>
<evidence type="ECO:0000256" key="1">
    <source>
        <dbReference type="ARBA" id="ARBA00010792"/>
    </source>
</evidence>
<evidence type="ECO:0000313" key="7">
    <source>
        <dbReference type="Proteomes" id="UP000187425"/>
    </source>
</evidence>
<keyword evidence="6" id="KW-1185">Reference proteome</keyword>
<gene>
    <name evidence="4" type="ORF">BSK51_02305</name>
    <name evidence="5" type="ORF">BSK65_15515</name>
</gene>
<dbReference type="EMBL" id="MPTD01000001">
    <property type="protein sequence ID" value="OMD56097.1"/>
    <property type="molecule type" value="Genomic_DNA"/>
</dbReference>
<dbReference type="Proteomes" id="UP000187313">
    <property type="component" value="Unassembled WGS sequence"/>
</dbReference>
<organism evidence="5 7">
    <name type="scientific">Paenibacillus odorifer</name>
    <dbReference type="NCBI Taxonomy" id="189426"/>
    <lineage>
        <taxon>Bacteria</taxon>
        <taxon>Bacillati</taxon>
        <taxon>Bacillota</taxon>
        <taxon>Bacilli</taxon>
        <taxon>Bacillales</taxon>
        <taxon>Paenibacillaceae</taxon>
        <taxon>Paenibacillus</taxon>
    </lineage>
</organism>
<feature type="transmembrane region" description="Helical" evidence="2">
    <location>
        <begin position="135"/>
        <end position="157"/>
    </location>
</feature>
<evidence type="ECO:0000313" key="5">
    <source>
        <dbReference type="EMBL" id="OME69486.1"/>
    </source>
</evidence>
<dbReference type="Proteomes" id="UP000187425">
    <property type="component" value="Unassembled WGS sequence"/>
</dbReference>